<comment type="caution">
    <text evidence="1">The sequence shown here is derived from an EMBL/GenBank/DDBJ whole genome shotgun (WGS) entry which is preliminary data.</text>
</comment>
<sequence>MKNLRCRVGWHDRFHWGVMATGKERDLPSRYIWRCTRCDLSEVSGSRYKAGAPYAA</sequence>
<organism evidence="1">
    <name type="scientific">marine sediment metagenome</name>
    <dbReference type="NCBI Taxonomy" id="412755"/>
    <lineage>
        <taxon>unclassified sequences</taxon>
        <taxon>metagenomes</taxon>
        <taxon>ecological metagenomes</taxon>
    </lineage>
</organism>
<gene>
    <name evidence="1" type="ORF">LCGC14_1174110</name>
</gene>
<dbReference type="AlphaFoldDB" id="A0A0F9P747"/>
<dbReference type="EMBL" id="LAZR01005828">
    <property type="protein sequence ID" value="KKM96830.1"/>
    <property type="molecule type" value="Genomic_DNA"/>
</dbReference>
<evidence type="ECO:0000313" key="1">
    <source>
        <dbReference type="EMBL" id="KKM96830.1"/>
    </source>
</evidence>
<name>A0A0F9P747_9ZZZZ</name>
<proteinExistence type="predicted"/>
<protein>
    <submittedName>
        <fullName evidence="1">Uncharacterized protein</fullName>
    </submittedName>
</protein>
<accession>A0A0F9P747</accession>
<reference evidence="1" key="1">
    <citation type="journal article" date="2015" name="Nature">
        <title>Complex archaea that bridge the gap between prokaryotes and eukaryotes.</title>
        <authorList>
            <person name="Spang A."/>
            <person name="Saw J.H."/>
            <person name="Jorgensen S.L."/>
            <person name="Zaremba-Niedzwiedzka K."/>
            <person name="Martijn J."/>
            <person name="Lind A.E."/>
            <person name="van Eijk R."/>
            <person name="Schleper C."/>
            <person name="Guy L."/>
            <person name="Ettema T.J."/>
        </authorList>
    </citation>
    <scope>NUCLEOTIDE SEQUENCE</scope>
</reference>